<sequence>MRVRRDFALAWELIAQVDALGLKLATPQGGITWQDRGSAGTTLDLIFLSDTLNEGVLECCVAHEADMASDHFPVATKINISIPVRLRERRSWRNVDPQLLQDCQKLEYHRSFTD</sequence>
<dbReference type="STRING" id="1658174.A0A1J9QW69"/>
<organism evidence="2 3">
    <name type="scientific">Blastomyces percursus</name>
    <dbReference type="NCBI Taxonomy" id="1658174"/>
    <lineage>
        <taxon>Eukaryota</taxon>
        <taxon>Fungi</taxon>
        <taxon>Dikarya</taxon>
        <taxon>Ascomycota</taxon>
        <taxon>Pezizomycotina</taxon>
        <taxon>Eurotiomycetes</taxon>
        <taxon>Eurotiomycetidae</taxon>
        <taxon>Onygenales</taxon>
        <taxon>Ajellomycetaceae</taxon>
        <taxon>Blastomyces</taxon>
    </lineage>
</organism>
<dbReference type="OrthoDB" id="5549573at2759"/>
<name>A0A1J9QW69_9EURO</name>
<evidence type="ECO:0000313" key="3">
    <source>
        <dbReference type="Proteomes" id="UP000242791"/>
    </source>
</evidence>
<evidence type="ECO:0000313" key="2">
    <source>
        <dbReference type="EMBL" id="OJD24467.1"/>
    </source>
</evidence>
<proteinExistence type="predicted"/>
<dbReference type="AlphaFoldDB" id="A0A1J9QW69"/>
<keyword evidence="3" id="KW-1185">Reference proteome</keyword>
<dbReference type="SUPFAM" id="SSF56219">
    <property type="entry name" value="DNase I-like"/>
    <property type="match status" value="1"/>
</dbReference>
<gene>
    <name evidence="2" type="ORF">ACJ73_04177</name>
</gene>
<dbReference type="InterPro" id="IPR005135">
    <property type="entry name" value="Endo/exonuclease/phosphatase"/>
</dbReference>
<dbReference type="Proteomes" id="UP000242791">
    <property type="component" value="Unassembled WGS sequence"/>
</dbReference>
<accession>A0A1J9QW69</accession>
<dbReference type="Gene3D" id="3.60.10.10">
    <property type="entry name" value="Endonuclease/exonuclease/phosphatase"/>
    <property type="match status" value="1"/>
</dbReference>
<comment type="caution">
    <text evidence="2">The sequence shown here is derived from an EMBL/GenBank/DDBJ whole genome shotgun (WGS) entry which is preliminary data.</text>
</comment>
<dbReference type="Pfam" id="PF14529">
    <property type="entry name" value="Exo_endo_phos_2"/>
    <property type="match status" value="1"/>
</dbReference>
<feature type="domain" description="Endonuclease/exonuclease/phosphatase" evidence="1">
    <location>
        <begin position="12"/>
        <end position="74"/>
    </location>
</feature>
<dbReference type="GO" id="GO:0003824">
    <property type="term" value="F:catalytic activity"/>
    <property type="evidence" value="ECO:0007669"/>
    <property type="project" value="InterPro"/>
</dbReference>
<dbReference type="InterPro" id="IPR036691">
    <property type="entry name" value="Endo/exonu/phosph_ase_sf"/>
</dbReference>
<protein>
    <recommendedName>
        <fullName evidence="1">Endonuclease/exonuclease/phosphatase domain-containing protein</fullName>
    </recommendedName>
</protein>
<dbReference type="VEuPathDB" id="FungiDB:ACJ73_04177"/>
<reference evidence="2 3" key="1">
    <citation type="submission" date="2015-08" db="EMBL/GenBank/DDBJ databases">
        <title>Emmonsia species relationships and genome sequence.</title>
        <authorList>
            <person name="Cuomo C.A."/>
            <person name="Schwartz I.S."/>
            <person name="Kenyon C."/>
            <person name="De Hoog G.S."/>
            <person name="Govender N.P."/>
            <person name="Botha A."/>
            <person name="Moreno L."/>
            <person name="De Vries M."/>
            <person name="Munoz J.F."/>
            <person name="Stielow J.B."/>
        </authorList>
    </citation>
    <scope>NUCLEOTIDE SEQUENCE [LARGE SCALE GENOMIC DNA]</scope>
    <source>
        <strain evidence="2 3">EI222</strain>
    </source>
</reference>
<dbReference type="EMBL" id="LGTZ01000557">
    <property type="protein sequence ID" value="OJD24467.1"/>
    <property type="molecule type" value="Genomic_DNA"/>
</dbReference>
<evidence type="ECO:0000259" key="1">
    <source>
        <dbReference type="Pfam" id="PF14529"/>
    </source>
</evidence>